<comment type="cofactor">
    <cofactor evidence="5">
        <name>[2Fe-2S] cluster</name>
        <dbReference type="ChEBI" id="CHEBI:190135"/>
    </cofactor>
</comment>
<keyword evidence="1" id="KW-0001">2Fe-2S</keyword>
<comment type="caution">
    <text evidence="8">The sequence shown here is derived from an EMBL/GenBank/DDBJ whole genome shotgun (WGS) entry which is preliminary data.</text>
</comment>
<keyword evidence="3" id="KW-0408">Iron</keyword>
<dbReference type="InterPro" id="IPR017941">
    <property type="entry name" value="Rieske_2Fe-2S"/>
</dbReference>
<dbReference type="SUPFAM" id="SSF50022">
    <property type="entry name" value="ISP domain"/>
    <property type="match status" value="1"/>
</dbReference>
<evidence type="ECO:0000313" key="9">
    <source>
        <dbReference type="Proteomes" id="UP000619761"/>
    </source>
</evidence>
<evidence type="ECO:0000256" key="3">
    <source>
        <dbReference type="ARBA" id="ARBA00023004"/>
    </source>
</evidence>
<sequence length="103" mass="11732">MAFVALEKLHQLYDGYRRVFRIGGREWILLQEEGRVYCIANQCPHLQAPLTQASISKNTLRCPAHGIEFDLRSGMPINPLSCRHALTFLPLIYDGNQIGLDLH</sequence>
<dbReference type="Gene3D" id="2.102.10.10">
    <property type="entry name" value="Rieske [2Fe-2S] iron-sulphur domain"/>
    <property type="match status" value="1"/>
</dbReference>
<accession>A0ABQ3ATI8</accession>
<proteinExistence type="inferred from homology"/>
<dbReference type="Proteomes" id="UP000619761">
    <property type="component" value="Unassembled WGS sequence"/>
</dbReference>
<name>A0ABQ3ATI8_9GAMM</name>
<evidence type="ECO:0000256" key="5">
    <source>
        <dbReference type="ARBA" id="ARBA00034078"/>
    </source>
</evidence>
<dbReference type="PANTHER" id="PTHR21496">
    <property type="entry name" value="FERREDOXIN-RELATED"/>
    <property type="match status" value="1"/>
</dbReference>
<dbReference type="PROSITE" id="PS51296">
    <property type="entry name" value="RIESKE"/>
    <property type="match status" value="1"/>
</dbReference>
<feature type="domain" description="Rieske" evidence="7">
    <location>
        <begin position="4"/>
        <end position="100"/>
    </location>
</feature>
<evidence type="ECO:0000256" key="4">
    <source>
        <dbReference type="ARBA" id="ARBA00023014"/>
    </source>
</evidence>
<evidence type="ECO:0000259" key="7">
    <source>
        <dbReference type="PROSITE" id="PS51296"/>
    </source>
</evidence>
<comment type="similarity">
    <text evidence="6">Belongs to the bacterial ring-hydroxylating dioxygenase ferredoxin component family.</text>
</comment>
<dbReference type="PANTHER" id="PTHR21496:SF0">
    <property type="entry name" value="RIESKE DOMAIN-CONTAINING PROTEIN"/>
    <property type="match status" value="1"/>
</dbReference>
<keyword evidence="9" id="KW-1185">Reference proteome</keyword>
<protein>
    <recommendedName>
        <fullName evidence="7">Rieske domain-containing protein</fullName>
    </recommendedName>
</protein>
<keyword evidence="4" id="KW-0411">Iron-sulfur</keyword>
<gene>
    <name evidence="8" type="ORF">GCM10011613_07150</name>
</gene>
<dbReference type="Pfam" id="PF00355">
    <property type="entry name" value="Rieske"/>
    <property type="match status" value="1"/>
</dbReference>
<evidence type="ECO:0000256" key="2">
    <source>
        <dbReference type="ARBA" id="ARBA00022723"/>
    </source>
</evidence>
<keyword evidence="2" id="KW-0479">Metal-binding</keyword>
<evidence type="ECO:0000256" key="6">
    <source>
        <dbReference type="ARBA" id="ARBA00038001"/>
    </source>
</evidence>
<evidence type="ECO:0000256" key="1">
    <source>
        <dbReference type="ARBA" id="ARBA00022714"/>
    </source>
</evidence>
<evidence type="ECO:0000313" key="8">
    <source>
        <dbReference type="EMBL" id="GGY65830.1"/>
    </source>
</evidence>
<dbReference type="CDD" id="cd03467">
    <property type="entry name" value="Rieske"/>
    <property type="match status" value="1"/>
</dbReference>
<dbReference type="RefSeq" id="WP_189416106.1">
    <property type="nucleotide sequence ID" value="NZ_BMYZ01000001.1"/>
</dbReference>
<dbReference type="InterPro" id="IPR036922">
    <property type="entry name" value="Rieske_2Fe-2S_sf"/>
</dbReference>
<reference evidence="9" key="1">
    <citation type="journal article" date="2019" name="Int. J. Syst. Evol. Microbiol.">
        <title>The Global Catalogue of Microorganisms (GCM) 10K type strain sequencing project: providing services to taxonomists for standard genome sequencing and annotation.</title>
        <authorList>
            <consortium name="The Broad Institute Genomics Platform"/>
            <consortium name="The Broad Institute Genome Sequencing Center for Infectious Disease"/>
            <person name="Wu L."/>
            <person name="Ma J."/>
        </authorList>
    </citation>
    <scope>NUCLEOTIDE SEQUENCE [LARGE SCALE GENOMIC DNA]</scope>
    <source>
        <strain evidence="9">KCTC 32239</strain>
    </source>
</reference>
<dbReference type="EMBL" id="BMYZ01000001">
    <property type="protein sequence ID" value="GGY65830.1"/>
    <property type="molecule type" value="Genomic_DNA"/>
</dbReference>
<organism evidence="8 9">
    <name type="scientific">Cellvibrio zantedeschiae</name>
    <dbReference type="NCBI Taxonomy" id="1237077"/>
    <lineage>
        <taxon>Bacteria</taxon>
        <taxon>Pseudomonadati</taxon>
        <taxon>Pseudomonadota</taxon>
        <taxon>Gammaproteobacteria</taxon>
        <taxon>Cellvibrionales</taxon>
        <taxon>Cellvibrionaceae</taxon>
        <taxon>Cellvibrio</taxon>
    </lineage>
</organism>